<dbReference type="EMBL" id="QXHD01000004">
    <property type="protein sequence ID" value="NEZ56356.1"/>
    <property type="molecule type" value="Genomic_DNA"/>
</dbReference>
<feature type="domain" description="PAS" evidence="20">
    <location>
        <begin position="409"/>
        <end position="481"/>
    </location>
</feature>
<dbReference type="Pfam" id="PF13185">
    <property type="entry name" value="GAF_2"/>
    <property type="match status" value="1"/>
</dbReference>
<evidence type="ECO:0000256" key="6">
    <source>
        <dbReference type="ARBA" id="ARBA00022553"/>
    </source>
</evidence>
<dbReference type="InterPro" id="IPR036890">
    <property type="entry name" value="HATPase_C_sf"/>
</dbReference>
<dbReference type="InterPro" id="IPR029016">
    <property type="entry name" value="GAF-like_dom_sf"/>
</dbReference>
<evidence type="ECO:0000256" key="1">
    <source>
        <dbReference type="ARBA" id="ARBA00000085"/>
    </source>
</evidence>
<dbReference type="InterPro" id="IPR035965">
    <property type="entry name" value="PAS-like_dom_sf"/>
</dbReference>
<dbReference type="SUPFAM" id="SSF55874">
    <property type="entry name" value="ATPase domain of HSP90 chaperone/DNA topoisomerase II/histidine kinase"/>
    <property type="match status" value="1"/>
</dbReference>
<gene>
    <name evidence="22" type="ORF">DXZ20_11870</name>
</gene>
<feature type="coiled-coil region" evidence="17">
    <location>
        <begin position="124"/>
        <end position="158"/>
    </location>
</feature>
<dbReference type="PRINTS" id="PR00344">
    <property type="entry name" value="BCTRLSENSOR"/>
</dbReference>
<comment type="subcellular location">
    <subcellularLocation>
        <location evidence="3">Endoplasmic reticulum membrane</location>
        <topology evidence="3">Multi-pass membrane protein</topology>
    </subcellularLocation>
</comment>
<feature type="domain" description="PAC" evidence="21">
    <location>
        <begin position="908"/>
        <end position="960"/>
    </location>
</feature>
<keyword evidence="8 18" id="KW-0812">Transmembrane</keyword>
<dbReference type="PANTHER" id="PTHR43304">
    <property type="entry name" value="PHYTOCHROME-LIKE PROTEIN CPH1"/>
    <property type="match status" value="1"/>
</dbReference>
<evidence type="ECO:0000313" key="23">
    <source>
        <dbReference type="Proteomes" id="UP000481033"/>
    </source>
</evidence>
<dbReference type="Gene3D" id="3.30.565.10">
    <property type="entry name" value="Histidine kinase-like ATPase, C-terminal domain"/>
    <property type="match status" value="1"/>
</dbReference>
<protein>
    <recommendedName>
        <fullName evidence="5">histidine kinase</fullName>
        <ecNumber evidence="5">2.7.13.3</ecNumber>
    </recommendedName>
</protein>
<comment type="similarity">
    <text evidence="4">Belongs to the ethylene receptor family.</text>
</comment>
<dbReference type="PANTHER" id="PTHR43304:SF1">
    <property type="entry name" value="PAC DOMAIN-CONTAINING PROTEIN"/>
    <property type="match status" value="1"/>
</dbReference>
<feature type="domain" description="PAS" evidence="20">
    <location>
        <begin position="835"/>
        <end position="890"/>
    </location>
</feature>
<keyword evidence="10" id="KW-0418">Kinase</keyword>
<evidence type="ECO:0000256" key="3">
    <source>
        <dbReference type="ARBA" id="ARBA00004477"/>
    </source>
</evidence>
<evidence type="ECO:0000259" key="19">
    <source>
        <dbReference type="PROSITE" id="PS50109"/>
    </source>
</evidence>
<dbReference type="InterPro" id="IPR036097">
    <property type="entry name" value="HisK_dim/P_sf"/>
</dbReference>
<feature type="domain" description="PAC" evidence="21">
    <location>
        <begin position="223"/>
        <end position="275"/>
    </location>
</feature>
<dbReference type="InterPro" id="IPR058544">
    <property type="entry name" value="ETR1_N"/>
</dbReference>
<keyword evidence="9" id="KW-0936">Ethylene signaling pathway</keyword>
<name>A0A6M0RJH3_9CYAN</name>
<keyword evidence="13" id="KW-0186">Copper</keyword>
<dbReference type="SMART" id="SM00388">
    <property type="entry name" value="HisKA"/>
    <property type="match status" value="1"/>
</dbReference>
<feature type="transmembrane region" description="Helical" evidence="18">
    <location>
        <begin position="61"/>
        <end position="81"/>
    </location>
</feature>
<evidence type="ECO:0000256" key="8">
    <source>
        <dbReference type="ARBA" id="ARBA00022692"/>
    </source>
</evidence>
<evidence type="ECO:0000256" key="13">
    <source>
        <dbReference type="ARBA" id="ARBA00023008"/>
    </source>
</evidence>
<dbReference type="PROSITE" id="PS50113">
    <property type="entry name" value="PAC"/>
    <property type="match status" value="4"/>
</dbReference>
<dbReference type="InterPro" id="IPR003661">
    <property type="entry name" value="HisK_dim/P_dom"/>
</dbReference>
<dbReference type="InterPro" id="IPR003594">
    <property type="entry name" value="HATPase_dom"/>
</dbReference>
<dbReference type="InterPro" id="IPR000700">
    <property type="entry name" value="PAS-assoc_C"/>
</dbReference>
<evidence type="ECO:0000256" key="7">
    <source>
        <dbReference type="ARBA" id="ARBA00022679"/>
    </source>
</evidence>
<evidence type="ECO:0000259" key="21">
    <source>
        <dbReference type="PROSITE" id="PS50113"/>
    </source>
</evidence>
<keyword evidence="11" id="KW-0256">Endoplasmic reticulum</keyword>
<dbReference type="Pfam" id="PF00512">
    <property type="entry name" value="HisKA"/>
    <property type="match status" value="1"/>
</dbReference>
<dbReference type="InterPro" id="IPR000014">
    <property type="entry name" value="PAS"/>
</dbReference>
<evidence type="ECO:0000256" key="14">
    <source>
        <dbReference type="ARBA" id="ARBA00023012"/>
    </source>
</evidence>
<dbReference type="FunFam" id="3.30.565.10:FF:000006">
    <property type="entry name" value="Sensor histidine kinase WalK"/>
    <property type="match status" value="1"/>
</dbReference>
<keyword evidence="7" id="KW-0808">Transferase</keyword>
<dbReference type="SMART" id="SM00091">
    <property type="entry name" value="PAS"/>
    <property type="match status" value="5"/>
</dbReference>
<keyword evidence="14" id="KW-0902">Two-component regulatory system</keyword>
<feature type="domain" description="PAC" evidence="21">
    <location>
        <begin position="485"/>
        <end position="537"/>
    </location>
</feature>
<dbReference type="Gene3D" id="2.10.70.100">
    <property type="match status" value="1"/>
</dbReference>
<dbReference type="SMART" id="SM00086">
    <property type="entry name" value="PAC"/>
    <property type="match status" value="5"/>
</dbReference>
<keyword evidence="12 18" id="KW-1133">Transmembrane helix</keyword>
<sequence>MLSISWLSQYMPHGYCYGWRPSLVGLHLVSDTFIGLAYYSIAITLICFLKKRESIPFYKIFLLFAACIFLCGTTHLVEVWTLWHSDYWVSGVLKAVTAGISTYTAIALIPMLPKALDLRTPAKLEALNQQLEQEIAERRQAEVELRELSTRLDLALEAVGIGIWDWNITHNKLIWDSRFYELYGTTPEAFERDYSAWAKRVHPEDRPHAEAAIQRALRNEAVYDIEFRVVHADGVIRYMKADGLVQRDDEGTPIRMIGTNYDITDRKQAEHQLMASEERFASLAATAPVGIFRANTEGSCIYVNKHLCEIARLPSEKMLGAGWIQAIYPEDRDVILAEWHNATSQNLPFQVEYRFGNPSGPVTWVYEKAVPEFDHAHEVIGYIGCLTNITERKQTELRLKAATDEVAQKEALFRNTFEQAAVGIAHLAITRQFIRLNQRYCEILGYSQQELLNLTFQDITYLEDEDVEHDLNYTQQVLTNQIQTFSMEKRYIRKNGTLMWAHVTVSLVRLQNGEPDYFIEVIEDITARKQTEEMLRLYERAVCTTPDHMSFVDCHYIYSMVNDAYAQKFGKSKAEIIGHSVAELLGEGVFLQTIKPNLDRTFAGETVHYQSLFSLPDERQQQQYLDVTYAPYHEVDGTITGAVVSVRDISEIHAAELALTHQTCRAEALLELSQLAEQLNEHEFIQQAQDIAKNLTGSQVAFLYLVYEDQATFELMGGGQQTLTDFGNTVAKAGLPINQAGILADVLHQRKSIICNYACGPARQEQDFLQTQGLLQNHEHLSCLLSIPVIENGKVVMLTGVGNKDSSYTDMDVETVQLISNLVWHTMQHYRSLQTARLLAAVVESTEDAIITKDLNCSITSWNVGAEKLLGYSASEAIGQPITMLFPNDRISEEVYILAQITQGKSIDHFETVRRHKNGTLLDVSLTISPLRDRTGQVIGGSKIMRDISARKAAEDQLKAEVKRRQQVIQALQLTTQRLGESNQELQDFAYVASHDLQEPLRKVQVFGDRLSHTCQDRLSEKGQDYLARMLNAAVRAQALINDLLSFSRVTTQAKPFTPTDLSQVMAGVLSDLEVRIEQTGATVDVEPLPIIDADRMQMQQVFQNLVGNALKFHKPNVVPQVHVRMRSYFTGGKEFCELRVIDNGIGFDVKYCDRIFQPFQRLHGRKAYEGSGIGLAICRKVIHRHGGILRAESQPGEGATFIATLPVHHSQGEENVSTTE</sequence>
<proteinExistence type="inferred from homology"/>
<evidence type="ECO:0000256" key="16">
    <source>
        <dbReference type="ARBA" id="ARBA00023157"/>
    </source>
</evidence>
<evidence type="ECO:0000256" key="12">
    <source>
        <dbReference type="ARBA" id="ARBA00022989"/>
    </source>
</evidence>
<dbReference type="InterPro" id="IPR004358">
    <property type="entry name" value="Sig_transdc_His_kin-like_C"/>
</dbReference>
<feature type="domain" description="PAC" evidence="21">
    <location>
        <begin position="349"/>
        <end position="401"/>
    </location>
</feature>
<comment type="catalytic activity">
    <reaction evidence="1">
        <text>ATP + protein L-histidine = ADP + protein N-phospho-L-histidine.</text>
        <dbReference type="EC" id="2.7.13.3"/>
    </reaction>
</comment>
<feature type="domain" description="PAS" evidence="20">
    <location>
        <begin position="276"/>
        <end position="346"/>
    </location>
</feature>
<evidence type="ECO:0000259" key="20">
    <source>
        <dbReference type="PROSITE" id="PS50112"/>
    </source>
</evidence>
<evidence type="ECO:0000256" key="11">
    <source>
        <dbReference type="ARBA" id="ARBA00022824"/>
    </source>
</evidence>
<dbReference type="PROSITE" id="PS50109">
    <property type="entry name" value="HIS_KIN"/>
    <property type="match status" value="1"/>
</dbReference>
<evidence type="ECO:0000256" key="5">
    <source>
        <dbReference type="ARBA" id="ARBA00012438"/>
    </source>
</evidence>
<evidence type="ECO:0000256" key="9">
    <source>
        <dbReference type="ARBA" id="ARBA00022745"/>
    </source>
</evidence>
<dbReference type="SUPFAM" id="SSF47384">
    <property type="entry name" value="Homodimeric domain of signal transducing histidine kinase"/>
    <property type="match status" value="1"/>
</dbReference>
<evidence type="ECO:0000256" key="2">
    <source>
        <dbReference type="ARBA" id="ARBA00001935"/>
    </source>
</evidence>
<accession>A0A6M0RJH3</accession>
<dbReference type="Pfam" id="PF25487">
    <property type="entry name" value="ETR1_N"/>
    <property type="match status" value="1"/>
</dbReference>
<dbReference type="SMART" id="SM00065">
    <property type="entry name" value="GAF"/>
    <property type="match status" value="1"/>
</dbReference>
<feature type="transmembrane region" description="Helical" evidence="18">
    <location>
        <begin position="28"/>
        <end position="49"/>
    </location>
</feature>
<dbReference type="PROSITE" id="PS50112">
    <property type="entry name" value="PAS"/>
    <property type="match status" value="4"/>
</dbReference>
<dbReference type="InterPro" id="IPR003018">
    <property type="entry name" value="GAF"/>
</dbReference>
<dbReference type="GO" id="GO:0000155">
    <property type="term" value="F:phosphorelay sensor kinase activity"/>
    <property type="evidence" value="ECO:0007669"/>
    <property type="project" value="InterPro"/>
</dbReference>
<dbReference type="InterPro" id="IPR005467">
    <property type="entry name" value="His_kinase_dom"/>
</dbReference>
<dbReference type="Gene3D" id="3.30.450.20">
    <property type="entry name" value="PAS domain"/>
    <property type="match status" value="5"/>
</dbReference>
<evidence type="ECO:0000256" key="15">
    <source>
        <dbReference type="ARBA" id="ARBA00023136"/>
    </source>
</evidence>
<evidence type="ECO:0000256" key="18">
    <source>
        <dbReference type="SAM" id="Phobius"/>
    </source>
</evidence>
<comment type="caution">
    <text evidence="22">The sequence shown here is derived from an EMBL/GenBank/DDBJ whole genome shotgun (WGS) entry which is preliminary data.</text>
</comment>
<dbReference type="Pfam" id="PF08448">
    <property type="entry name" value="PAS_4"/>
    <property type="match status" value="1"/>
</dbReference>
<dbReference type="Pfam" id="PF13426">
    <property type="entry name" value="PAS_9"/>
    <property type="match status" value="1"/>
</dbReference>
<keyword evidence="16" id="KW-1015">Disulfide bond</keyword>
<dbReference type="NCBIfam" id="TIGR00229">
    <property type="entry name" value="sensory_box"/>
    <property type="match status" value="5"/>
</dbReference>
<evidence type="ECO:0000256" key="10">
    <source>
        <dbReference type="ARBA" id="ARBA00022777"/>
    </source>
</evidence>
<keyword evidence="23" id="KW-1185">Reference proteome</keyword>
<dbReference type="InterPro" id="IPR013656">
    <property type="entry name" value="PAS_4"/>
</dbReference>
<comment type="cofactor">
    <cofactor evidence="2">
        <name>Cu cation</name>
        <dbReference type="ChEBI" id="CHEBI:23378"/>
    </cofactor>
</comment>
<dbReference type="Pfam" id="PF08447">
    <property type="entry name" value="PAS_3"/>
    <property type="match status" value="3"/>
</dbReference>
<feature type="domain" description="PAS" evidence="20">
    <location>
        <begin position="148"/>
        <end position="220"/>
    </location>
</feature>
<dbReference type="SUPFAM" id="SSF55785">
    <property type="entry name" value="PYP-like sensor domain (PAS domain)"/>
    <property type="match status" value="5"/>
</dbReference>
<feature type="domain" description="Histidine kinase" evidence="19">
    <location>
        <begin position="992"/>
        <end position="1210"/>
    </location>
</feature>
<dbReference type="InterPro" id="IPR001610">
    <property type="entry name" value="PAC"/>
</dbReference>
<dbReference type="Gene3D" id="1.10.287.130">
    <property type="match status" value="1"/>
</dbReference>
<evidence type="ECO:0000256" key="17">
    <source>
        <dbReference type="SAM" id="Coils"/>
    </source>
</evidence>
<dbReference type="CDD" id="cd00082">
    <property type="entry name" value="HisKA"/>
    <property type="match status" value="1"/>
</dbReference>
<dbReference type="Pfam" id="PF02518">
    <property type="entry name" value="HATPase_c"/>
    <property type="match status" value="1"/>
</dbReference>
<dbReference type="AlphaFoldDB" id="A0A6M0RJH3"/>
<dbReference type="InterPro" id="IPR013655">
    <property type="entry name" value="PAS_fold_3"/>
</dbReference>
<organism evidence="22 23">
    <name type="scientific">Adonisia turfae CCMR0081</name>
    <dbReference type="NCBI Taxonomy" id="2292702"/>
    <lineage>
        <taxon>Bacteria</taxon>
        <taxon>Bacillati</taxon>
        <taxon>Cyanobacteriota</taxon>
        <taxon>Adonisia</taxon>
        <taxon>Adonisia turfae</taxon>
    </lineage>
</organism>
<evidence type="ECO:0000313" key="22">
    <source>
        <dbReference type="EMBL" id="NEZ56356.1"/>
    </source>
</evidence>
<keyword evidence="15 18" id="KW-0472">Membrane</keyword>
<keyword evidence="17" id="KW-0175">Coiled coil</keyword>
<dbReference type="EC" id="2.7.13.3" evidence="5"/>
<dbReference type="SMART" id="SM00387">
    <property type="entry name" value="HATPase_c"/>
    <property type="match status" value="1"/>
</dbReference>
<dbReference type="InterPro" id="IPR052162">
    <property type="entry name" value="Sensor_kinase/Photoreceptor"/>
</dbReference>
<keyword evidence="6" id="KW-0597">Phosphoprotein</keyword>
<dbReference type="SUPFAM" id="SSF55781">
    <property type="entry name" value="GAF domain-like"/>
    <property type="match status" value="1"/>
</dbReference>
<dbReference type="CDD" id="cd00130">
    <property type="entry name" value="PAS"/>
    <property type="match status" value="5"/>
</dbReference>
<dbReference type="Proteomes" id="UP000481033">
    <property type="component" value="Unassembled WGS sequence"/>
</dbReference>
<dbReference type="Gene3D" id="3.30.450.40">
    <property type="match status" value="1"/>
</dbReference>
<reference evidence="22 23" key="1">
    <citation type="journal article" date="2020" name="Microb. Ecol.">
        <title>Ecogenomics of the Marine Benthic Filamentous Cyanobacterium Adonisia.</title>
        <authorList>
            <person name="Walter J.M."/>
            <person name="Coutinho F.H."/>
            <person name="Leomil L."/>
            <person name="Hargreaves P.I."/>
            <person name="Campeao M.E."/>
            <person name="Vieira V.V."/>
            <person name="Silva B.S."/>
            <person name="Fistarol G.O."/>
            <person name="Salomon P.S."/>
            <person name="Sawabe T."/>
            <person name="Mino S."/>
            <person name="Hosokawa M."/>
            <person name="Miyashita H."/>
            <person name="Maruyama F."/>
            <person name="van Verk M.C."/>
            <person name="Dutilh B.E."/>
            <person name="Thompson C.C."/>
            <person name="Thompson F.L."/>
        </authorList>
    </citation>
    <scope>NUCLEOTIDE SEQUENCE [LARGE SCALE GENOMIC DNA]</scope>
    <source>
        <strain evidence="22 23">CCMR0081</strain>
    </source>
</reference>
<evidence type="ECO:0000256" key="4">
    <source>
        <dbReference type="ARBA" id="ARBA00009842"/>
    </source>
</evidence>